<reference evidence="2 3" key="1">
    <citation type="submission" date="2019-08" db="EMBL/GenBank/DDBJ databases">
        <title>Bradymonadales sp. TMQ4.</title>
        <authorList>
            <person name="Liang Q."/>
        </authorList>
    </citation>
    <scope>NUCLEOTIDE SEQUENCE [LARGE SCALE GENOMIC DNA]</scope>
    <source>
        <strain evidence="2 3">TMQ4</strain>
    </source>
</reference>
<dbReference type="AlphaFoldDB" id="A0A5C6X0T4"/>
<gene>
    <name evidence="2" type="ORF">FRC98_16180</name>
</gene>
<comment type="caution">
    <text evidence="2">The sequence shown here is derived from an EMBL/GenBank/DDBJ whole genome shotgun (WGS) entry which is preliminary data.</text>
</comment>
<dbReference type="Proteomes" id="UP000321412">
    <property type="component" value="Unassembled WGS sequence"/>
</dbReference>
<evidence type="ECO:0000256" key="1">
    <source>
        <dbReference type="SAM" id="MobiDB-lite"/>
    </source>
</evidence>
<sequence>MAAQYCVKVSAGEASVEVGELAARVARLSGRGAAEIEGMLKLGDVAIADSLSYSESLELQRELMRLKIPSKVVSEVGEGKGGALLQRGRSPAGVEAVSATQEAGARDGVDAYVDVSESRGAGVKGGQGAEEENPWAEFFPDLQAGEESAAERVRGGAPEVESAGAARAQEEVRSSPGSGGEGAKGAEREARASELRPTSPEDPEPSPAGPDRARLAEALQFYEERPPYAPRGYDPRPDHVPLLAACFSAVAPGAGQIFNGQPEKAQRYALTFFLLLPWYRAVRDAWIYGEQVRRYYAPRPEPGEARRAASFALKWWLAVGVVASLSAYTYGLIEDQRQQAREHAERELVAAMIDVAVVEVDEALEPATIAAREAHEKLAEQSAAFTMSQEERAQRLYIIGYQSCVERDYEACEATMRRVTALRAESRDAFRLQAWASVQARRNDPEAPMPEVAPVPTLEEFELSAGPGPRHPDDL</sequence>
<feature type="compositionally biased region" description="Basic and acidic residues" evidence="1">
    <location>
        <begin position="184"/>
        <end position="194"/>
    </location>
</feature>
<dbReference type="OrthoDB" id="5494105at2"/>
<protein>
    <submittedName>
        <fullName evidence="2">Uncharacterized protein</fullName>
    </submittedName>
</protein>
<evidence type="ECO:0000313" key="3">
    <source>
        <dbReference type="Proteomes" id="UP000321412"/>
    </source>
</evidence>
<keyword evidence="3" id="KW-1185">Reference proteome</keyword>
<organism evidence="2 3">
    <name type="scientific">Lujinxingia vulgaris</name>
    <dbReference type="NCBI Taxonomy" id="2600176"/>
    <lineage>
        <taxon>Bacteria</taxon>
        <taxon>Deltaproteobacteria</taxon>
        <taxon>Bradymonadales</taxon>
        <taxon>Lujinxingiaceae</taxon>
        <taxon>Lujinxingia</taxon>
    </lineage>
</organism>
<accession>A0A5C6X0T4</accession>
<proteinExistence type="predicted"/>
<dbReference type="RefSeq" id="WP_146982489.1">
    <property type="nucleotide sequence ID" value="NZ_VOSM01000009.1"/>
</dbReference>
<evidence type="ECO:0000313" key="2">
    <source>
        <dbReference type="EMBL" id="TXD35352.1"/>
    </source>
</evidence>
<feature type="region of interest" description="Disordered" evidence="1">
    <location>
        <begin position="146"/>
        <end position="211"/>
    </location>
</feature>
<name>A0A5C6X0T4_9DELT</name>
<dbReference type="EMBL" id="VOSM01000009">
    <property type="protein sequence ID" value="TXD35352.1"/>
    <property type="molecule type" value="Genomic_DNA"/>
</dbReference>